<evidence type="ECO:0000313" key="3">
    <source>
        <dbReference type="EMBL" id="MEM5502546.1"/>
    </source>
</evidence>
<accession>A0ABU9T8T9</accession>
<evidence type="ECO:0000259" key="2">
    <source>
        <dbReference type="Pfam" id="PF07940"/>
    </source>
</evidence>
<comment type="caution">
    <text evidence="3">The sequence shown here is derived from an EMBL/GenBank/DDBJ whole genome shotgun (WGS) entry which is preliminary data.</text>
</comment>
<keyword evidence="4" id="KW-1185">Reference proteome</keyword>
<name>A0ABU9T8T9_9HYPH</name>
<dbReference type="Gene3D" id="1.50.10.100">
    <property type="entry name" value="Chondroitin AC/alginate lyase"/>
    <property type="match status" value="1"/>
</dbReference>
<organism evidence="3 4">
    <name type="scientific">Ahrensia kielensis</name>
    <dbReference type="NCBI Taxonomy" id="76980"/>
    <lineage>
        <taxon>Bacteria</taxon>
        <taxon>Pseudomonadati</taxon>
        <taxon>Pseudomonadota</taxon>
        <taxon>Alphaproteobacteria</taxon>
        <taxon>Hyphomicrobiales</taxon>
        <taxon>Ahrensiaceae</taxon>
        <taxon>Ahrensia</taxon>
    </lineage>
</organism>
<evidence type="ECO:0000256" key="1">
    <source>
        <dbReference type="ARBA" id="ARBA00004196"/>
    </source>
</evidence>
<feature type="domain" description="Heparinase II/III-like C-terminal" evidence="2">
    <location>
        <begin position="320"/>
        <end position="556"/>
    </location>
</feature>
<dbReference type="InterPro" id="IPR008929">
    <property type="entry name" value="Chondroitin_lyas"/>
</dbReference>
<reference evidence="3 4" key="1">
    <citation type="submission" date="2024-03" db="EMBL/GenBank/DDBJ databases">
        <title>Community enrichment and isolation of bacterial strains for fucoidan degradation.</title>
        <authorList>
            <person name="Sichert A."/>
        </authorList>
    </citation>
    <scope>NUCLEOTIDE SEQUENCE [LARGE SCALE GENOMIC DNA]</scope>
    <source>
        <strain evidence="3 4">AS62</strain>
    </source>
</reference>
<dbReference type="Proteomes" id="UP001477870">
    <property type="component" value="Unassembled WGS sequence"/>
</dbReference>
<comment type="subcellular location">
    <subcellularLocation>
        <location evidence="1">Cell envelope</location>
    </subcellularLocation>
</comment>
<proteinExistence type="predicted"/>
<dbReference type="EMBL" id="JBBMQO010000007">
    <property type="protein sequence ID" value="MEM5502546.1"/>
    <property type="molecule type" value="Genomic_DNA"/>
</dbReference>
<gene>
    <name evidence="3" type="ORF">WNY59_13200</name>
</gene>
<dbReference type="RefSeq" id="WP_342848832.1">
    <property type="nucleotide sequence ID" value="NZ_JBBMQO010000007.1"/>
</dbReference>
<evidence type="ECO:0000313" key="4">
    <source>
        <dbReference type="Proteomes" id="UP001477870"/>
    </source>
</evidence>
<protein>
    <submittedName>
        <fullName evidence="3">Heparinase II/III family protein</fullName>
    </submittedName>
</protein>
<dbReference type="Pfam" id="PF07940">
    <property type="entry name" value="Hepar_II_III_C"/>
    <property type="match status" value="1"/>
</dbReference>
<dbReference type="InterPro" id="IPR012480">
    <property type="entry name" value="Hepar_II_III_C"/>
</dbReference>
<sequence length="561" mass="62797">MSSLSNIMKPDYLRVGAELVLERINSRLQAGPLWWFRFVGRTSERLLFTPSCIRPSDPLVARDIYQGRFTFSGRTVETGATSVFDVEAPSPAWENGLHSFRWLRHLSAADTELASENARALIDGWLSGPGKRIIGVSWEADICAARLIAWLQHAPFILRNSEHSFYRRFLASINKQMRYLRAFARGCQDDLKLLKVRIALAMCSLVLTSHDKTRTRAARNLEYQLKRQIYTDGGHVSRNPDAIADILCELLPLSQLYIAASKPVPSELLRAIDRLFPMLRFFRHADGSIAQFHGAGIGDADISAAVLRHDVTNGQPNGIANQSGYQKLVENDAVVIADIGRPVAGYNGVKTHASTLAFEFSSGRNRLIVNAGVDRLCRDVYDAPARATAAHSALVLDDKSSAQFAVFSSGRRRHTRLLRGPTVVETQPWKTENGEGFSARHNGYLPTSGLWHERGVLLAHSGSRLDGYDRLTPESAIHKTSHKADIRFHLHPSIQVAEVGDYLQIKTDRGEVWQFSAINQKPMIEQSIFLAGISGPIYNWQIVISFEYPDVDSVKWRFERI</sequence>
<dbReference type="Gene3D" id="2.70.98.70">
    <property type="match status" value="1"/>
</dbReference>